<dbReference type="PANTHER" id="PTHR41368:SF1">
    <property type="entry name" value="PROTEIN YGHO"/>
    <property type="match status" value="1"/>
</dbReference>
<dbReference type="EMBL" id="DWZI01000002">
    <property type="protein sequence ID" value="HJA84675.1"/>
    <property type="molecule type" value="Genomic_DNA"/>
</dbReference>
<evidence type="ECO:0000313" key="2">
    <source>
        <dbReference type="Proteomes" id="UP000823862"/>
    </source>
</evidence>
<dbReference type="InterPro" id="IPR039968">
    <property type="entry name" value="BcerS-like"/>
</dbReference>
<dbReference type="AlphaFoldDB" id="A0A9D2HTI2"/>
<protein>
    <submittedName>
        <fullName evidence="1">N-acetyltransferase</fullName>
    </submittedName>
</protein>
<sequence>MGKISIKEVHTRHEMDDFVRLPRRLYAGNPYYVPDLEQDIRNTFDVRKNAALEFSDIRAFVAYDESGQPVGRIAGIINRHANEKWKVKNVRFGFIEFTDDPAVSAALIDAAGSWGKAQGMDTIVGPMGIFDFDKEGMLVEDFDRMGSSITIYNPSYYPRHLEALGFVKEVDWVQARIVVPQEVPERYVRTTALAKEMFGLTVRKLTDEDLEKRDYGRKVFRLLNEAYAPLYGYTELGDKQIDEFLSRYLPLIDRRMVPIVENGEGELVGVAITLPSLSEALRKSGGRMMPLGWFHLLRALKWKRADTADLYLVAVRPDYQGMGVNALFFSDLIPIYNKLGFKYAETGPQLEDNVKELGQWAPLHPEIVKRRRCYKKAL</sequence>
<dbReference type="PANTHER" id="PTHR41368">
    <property type="entry name" value="PROTEIN YGHO"/>
    <property type="match status" value="1"/>
</dbReference>
<dbReference type="SUPFAM" id="SSF55729">
    <property type="entry name" value="Acyl-CoA N-acyltransferases (Nat)"/>
    <property type="match status" value="1"/>
</dbReference>
<gene>
    <name evidence="1" type="ORF">H9950_00485</name>
</gene>
<proteinExistence type="predicted"/>
<reference evidence="1" key="2">
    <citation type="submission" date="2021-04" db="EMBL/GenBank/DDBJ databases">
        <authorList>
            <person name="Gilroy R."/>
        </authorList>
    </citation>
    <scope>NUCLEOTIDE SEQUENCE</scope>
    <source>
        <strain evidence="1">ChiHjej12B11-9795</strain>
    </source>
</reference>
<reference evidence="1" key="1">
    <citation type="journal article" date="2021" name="PeerJ">
        <title>Extensive microbial diversity within the chicken gut microbiome revealed by metagenomics and culture.</title>
        <authorList>
            <person name="Gilroy R."/>
            <person name="Ravi A."/>
            <person name="Getino M."/>
            <person name="Pursley I."/>
            <person name="Horton D.L."/>
            <person name="Alikhan N.F."/>
            <person name="Baker D."/>
            <person name="Gharbi K."/>
            <person name="Hall N."/>
            <person name="Watson M."/>
            <person name="Adriaenssens E.M."/>
            <person name="Foster-Nyarko E."/>
            <person name="Jarju S."/>
            <person name="Secka A."/>
            <person name="Antonio M."/>
            <person name="Oren A."/>
            <person name="Chaudhuri R.R."/>
            <person name="La Ragione R."/>
            <person name="Hildebrand F."/>
            <person name="Pallen M.J."/>
        </authorList>
    </citation>
    <scope>NUCLEOTIDE SEQUENCE</scope>
    <source>
        <strain evidence="1">ChiHjej12B11-9795</strain>
    </source>
</reference>
<dbReference type="Gene3D" id="3.40.630.30">
    <property type="match status" value="1"/>
</dbReference>
<evidence type="ECO:0000313" key="1">
    <source>
        <dbReference type="EMBL" id="HJA84675.1"/>
    </source>
</evidence>
<organism evidence="1 2">
    <name type="scientific">Candidatus Bacteroides avicola</name>
    <dbReference type="NCBI Taxonomy" id="2838468"/>
    <lineage>
        <taxon>Bacteria</taxon>
        <taxon>Pseudomonadati</taxon>
        <taxon>Bacteroidota</taxon>
        <taxon>Bacteroidia</taxon>
        <taxon>Bacteroidales</taxon>
        <taxon>Bacteroidaceae</taxon>
        <taxon>Bacteroides</taxon>
    </lineage>
</organism>
<dbReference type="Proteomes" id="UP000823862">
    <property type="component" value="Unassembled WGS sequence"/>
</dbReference>
<name>A0A9D2HTI2_9BACE</name>
<accession>A0A9D2HTI2</accession>
<comment type="caution">
    <text evidence="1">The sequence shown here is derived from an EMBL/GenBank/DDBJ whole genome shotgun (WGS) entry which is preliminary data.</text>
</comment>
<dbReference type="InterPro" id="IPR016181">
    <property type="entry name" value="Acyl_CoA_acyltransferase"/>
</dbReference>